<dbReference type="PANTHER" id="PTHR38567:SF1">
    <property type="entry name" value="DUF4291 DOMAIN-CONTAINING PROTEIN"/>
    <property type="match status" value="1"/>
</dbReference>
<name>A0A1J9QAY3_9EURO</name>
<evidence type="ECO:0000313" key="1">
    <source>
        <dbReference type="EMBL" id="OJD12333.1"/>
    </source>
</evidence>
<dbReference type="STRING" id="1447872.A0A1J9QAY3"/>
<keyword evidence="2" id="KW-1185">Reference proteome</keyword>
<protein>
    <recommendedName>
        <fullName evidence="3">DUF4291 domain-containing protein</fullName>
    </recommendedName>
</protein>
<organism evidence="1 2">
    <name type="scientific">Emergomyces pasteurianus Ep9510</name>
    <dbReference type="NCBI Taxonomy" id="1447872"/>
    <lineage>
        <taxon>Eukaryota</taxon>
        <taxon>Fungi</taxon>
        <taxon>Dikarya</taxon>
        <taxon>Ascomycota</taxon>
        <taxon>Pezizomycotina</taxon>
        <taxon>Eurotiomycetes</taxon>
        <taxon>Eurotiomycetidae</taxon>
        <taxon>Onygenales</taxon>
        <taxon>Ajellomycetaceae</taxon>
        <taxon>Emergomyces</taxon>
    </lineage>
</organism>
<gene>
    <name evidence="1" type="ORF">AJ78_07051</name>
</gene>
<dbReference type="Pfam" id="PF14124">
    <property type="entry name" value="DUF4291"/>
    <property type="match status" value="1"/>
</dbReference>
<dbReference type="AlphaFoldDB" id="A0A1J9QAY3"/>
<comment type="caution">
    <text evidence="1">The sequence shown here is derived from an EMBL/GenBank/DDBJ whole genome shotgun (WGS) entry which is preliminary data.</text>
</comment>
<evidence type="ECO:0000313" key="2">
    <source>
        <dbReference type="Proteomes" id="UP000182235"/>
    </source>
</evidence>
<evidence type="ECO:0008006" key="3">
    <source>
        <dbReference type="Google" id="ProtNLM"/>
    </source>
</evidence>
<dbReference type="OrthoDB" id="413653at2759"/>
<sequence>MEPPTSLPSKYAIRAEHTATTITVYQAYPPSIANAALAAGKFVPPFKRERMTWIKPSFFWMAYRCGWATKRNQERVLALEITREGFEWALAHACLSHPSPHLYADQAAWEKRMDESPVRVQWDPERDFEFRPLEYRSLQVGLKGEAVDRYVDEWIVGMRDVTGLMEEVGRLVSQGKLEEAKGKIPVEEEYLLPAAVAAIIGADRGGNLGRGLGDG</sequence>
<reference evidence="1 2" key="1">
    <citation type="submission" date="2015-07" db="EMBL/GenBank/DDBJ databases">
        <title>Emmonsia species relationships and genome sequence.</title>
        <authorList>
            <consortium name="The Broad Institute Genomics Platform"/>
            <person name="Cuomo C.A."/>
            <person name="Munoz J.F."/>
            <person name="Imamovic A."/>
            <person name="Priest M.E."/>
            <person name="Young S."/>
            <person name="Clay O.K."/>
            <person name="McEwen J.G."/>
        </authorList>
    </citation>
    <scope>NUCLEOTIDE SEQUENCE [LARGE SCALE GENOMIC DNA]</scope>
    <source>
        <strain evidence="1 2">UAMH 9510</strain>
    </source>
</reference>
<dbReference type="InterPro" id="IPR025633">
    <property type="entry name" value="DUF4291"/>
</dbReference>
<dbReference type="VEuPathDB" id="FungiDB:AJ78_07051"/>
<dbReference type="EMBL" id="LGRN01000418">
    <property type="protein sequence ID" value="OJD12333.1"/>
    <property type="molecule type" value="Genomic_DNA"/>
</dbReference>
<dbReference type="Proteomes" id="UP000182235">
    <property type="component" value="Unassembled WGS sequence"/>
</dbReference>
<accession>A0A1J9QAY3</accession>
<proteinExistence type="predicted"/>
<dbReference type="PANTHER" id="PTHR38567">
    <property type="entry name" value="DUF4291 DOMAIN-CONTAINING PROTEIN"/>
    <property type="match status" value="1"/>
</dbReference>